<dbReference type="CDD" id="cd06261">
    <property type="entry name" value="TM_PBP2"/>
    <property type="match status" value="1"/>
</dbReference>
<keyword evidence="5 7" id="KW-1133">Transmembrane helix</keyword>
<accession>A0A3T1D5X2</accession>
<dbReference type="KEGG" id="cohn:KCTCHS21_29000"/>
<feature type="domain" description="ABC transmembrane type-1" evidence="8">
    <location>
        <begin position="66"/>
        <end position="281"/>
    </location>
</feature>
<evidence type="ECO:0000256" key="3">
    <source>
        <dbReference type="ARBA" id="ARBA00022475"/>
    </source>
</evidence>
<dbReference type="InterPro" id="IPR000515">
    <property type="entry name" value="MetI-like"/>
</dbReference>
<comment type="subcellular location">
    <subcellularLocation>
        <location evidence="1 7">Cell membrane</location>
        <topology evidence="1 7">Multi-pass membrane protein</topology>
    </subcellularLocation>
</comment>
<keyword evidence="6 7" id="KW-0472">Membrane</keyword>
<dbReference type="Pfam" id="PF00528">
    <property type="entry name" value="BPD_transp_1"/>
    <property type="match status" value="1"/>
</dbReference>
<feature type="transmembrane region" description="Helical" evidence="7">
    <location>
        <begin position="71"/>
        <end position="92"/>
    </location>
</feature>
<dbReference type="Proteomes" id="UP000289856">
    <property type="component" value="Chromosome"/>
</dbReference>
<feature type="transmembrane region" description="Helical" evidence="7">
    <location>
        <begin position="207"/>
        <end position="231"/>
    </location>
</feature>
<keyword evidence="10" id="KW-1185">Reference proteome</keyword>
<evidence type="ECO:0000256" key="6">
    <source>
        <dbReference type="ARBA" id="ARBA00023136"/>
    </source>
</evidence>
<evidence type="ECO:0000256" key="1">
    <source>
        <dbReference type="ARBA" id="ARBA00004651"/>
    </source>
</evidence>
<dbReference type="InterPro" id="IPR050809">
    <property type="entry name" value="UgpAE/MalFG_permease"/>
</dbReference>
<evidence type="ECO:0000256" key="4">
    <source>
        <dbReference type="ARBA" id="ARBA00022692"/>
    </source>
</evidence>
<dbReference type="PANTHER" id="PTHR43227:SF11">
    <property type="entry name" value="BLL4140 PROTEIN"/>
    <property type="match status" value="1"/>
</dbReference>
<dbReference type="Gene3D" id="1.10.3720.10">
    <property type="entry name" value="MetI-like"/>
    <property type="match status" value="1"/>
</dbReference>
<dbReference type="GO" id="GO:0005524">
    <property type="term" value="F:ATP binding"/>
    <property type="evidence" value="ECO:0007669"/>
    <property type="project" value="UniProtKB-KW"/>
</dbReference>
<reference evidence="9 10" key="1">
    <citation type="submission" date="2019-01" db="EMBL/GenBank/DDBJ databases">
        <title>Complete genome sequence of Cohnella hallensis HS21 isolated from Korean fir (Abies koreana) rhizospheric soil.</title>
        <authorList>
            <person name="Jiang L."/>
            <person name="Kang S.W."/>
            <person name="Kim S."/>
            <person name="Jung J."/>
            <person name="Kim C.Y."/>
            <person name="Kim D.H."/>
            <person name="Kim S.W."/>
            <person name="Lee J."/>
        </authorList>
    </citation>
    <scope>NUCLEOTIDE SEQUENCE [LARGE SCALE GENOMIC DNA]</scope>
    <source>
        <strain evidence="9 10">HS21</strain>
    </source>
</reference>
<proteinExistence type="inferred from homology"/>
<keyword evidence="4 7" id="KW-0812">Transmembrane</keyword>
<dbReference type="PROSITE" id="PS50928">
    <property type="entry name" value="ABC_TM1"/>
    <property type="match status" value="1"/>
</dbReference>
<dbReference type="OrthoDB" id="9787541at2"/>
<name>A0A3T1D5X2_9BACL</name>
<protein>
    <submittedName>
        <fullName evidence="9">Sugar ABC transporter ATP-binding protein</fullName>
    </submittedName>
</protein>
<dbReference type="GO" id="GO:0005886">
    <property type="term" value="C:plasma membrane"/>
    <property type="evidence" value="ECO:0007669"/>
    <property type="project" value="UniProtKB-SubCell"/>
</dbReference>
<feature type="transmembrane region" description="Helical" evidence="7">
    <location>
        <begin position="104"/>
        <end position="124"/>
    </location>
</feature>
<dbReference type="InterPro" id="IPR035906">
    <property type="entry name" value="MetI-like_sf"/>
</dbReference>
<evidence type="ECO:0000256" key="5">
    <source>
        <dbReference type="ARBA" id="ARBA00022989"/>
    </source>
</evidence>
<sequence>MNIRTRESLAGYLSLLPTFLALAAIVFYPMVNTFIHSFTKWNGATSEWIGLRNYSFIFNNGELWTLLRNNIIFVLSIPGILLLSMIVSVLLFEEVRGWKFFRSLYYIPTILSSVVVGMLMKMMFAQSGVVNQFLHAIGLSDGTLEWLARVPTAFLVLIFCFYWQTLGQGVLIFLSGLSSISNEIFESANIDGAGWWQRLMRITLPSLVPTIIYFTVTNAIYCFIGLFPLVYSVTQGGPGRETTPIDYMIYIKAFQSPGQLGYSSALSIVLFVIVLLVSWAQIRLANRFEE</sequence>
<keyword evidence="9" id="KW-0067">ATP-binding</keyword>
<comment type="similarity">
    <text evidence="7">Belongs to the binding-protein-dependent transport system permease family.</text>
</comment>
<dbReference type="AlphaFoldDB" id="A0A3T1D5X2"/>
<dbReference type="EMBL" id="AP019400">
    <property type="protein sequence ID" value="BBI33501.1"/>
    <property type="molecule type" value="Genomic_DNA"/>
</dbReference>
<evidence type="ECO:0000313" key="10">
    <source>
        <dbReference type="Proteomes" id="UP000289856"/>
    </source>
</evidence>
<keyword evidence="3" id="KW-1003">Cell membrane</keyword>
<keyword evidence="2 7" id="KW-0813">Transport</keyword>
<gene>
    <name evidence="9" type="ORF">KCTCHS21_29000</name>
</gene>
<dbReference type="PANTHER" id="PTHR43227">
    <property type="entry name" value="BLL4140 PROTEIN"/>
    <property type="match status" value="1"/>
</dbReference>
<evidence type="ECO:0000259" key="8">
    <source>
        <dbReference type="PROSITE" id="PS50928"/>
    </source>
</evidence>
<organism evidence="9 10">
    <name type="scientific">Cohnella abietis</name>
    <dbReference type="NCBI Taxonomy" id="2507935"/>
    <lineage>
        <taxon>Bacteria</taxon>
        <taxon>Bacillati</taxon>
        <taxon>Bacillota</taxon>
        <taxon>Bacilli</taxon>
        <taxon>Bacillales</taxon>
        <taxon>Paenibacillaceae</taxon>
        <taxon>Cohnella</taxon>
    </lineage>
</organism>
<evidence type="ECO:0000256" key="7">
    <source>
        <dbReference type="RuleBase" id="RU363032"/>
    </source>
</evidence>
<dbReference type="RefSeq" id="WP_130609313.1">
    <property type="nucleotide sequence ID" value="NZ_AP019400.1"/>
</dbReference>
<feature type="transmembrane region" description="Helical" evidence="7">
    <location>
        <begin position="260"/>
        <end position="280"/>
    </location>
</feature>
<dbReference type="GO" id="GO:0055085">
    <property type="term" value="P:transmembrane transport"/>
    <property type="evidence" value="ECO:0007669"/>
    <property type="project" value="InterPro"/>
</dbReference>
<dbReference type="SUPFAM" id="SSF161098">
    <property type="entry name" value="MetI-like"/>
    <property type="match status" value="1"/>
</dbReference>
<evidence type="ECO:0000313" key="9">
    <source>
        <dbReference type="EMBL" id="BBI33501.1"/>
    </source>
</evidence>
<keyword evidence="9" id="KW-0547">Nucleotide-binding</keyword>
<feature type="transmembrane region" description="Helical" evidence="7">
    <location>
        <begin position="12"/>
        <end position="31"/>
    </location>
</feature>
<evidence type="ECO:0000256" key="2">
    <source>
        <dbReference type="ARBA" id="ARBA00022448"/>
    </source>
</evidence>